<dbReference type="NCBIfam" id="TIGR01643">
    <property type="entry name" value="YD_repeat_2x"/>
    <property type="match status" value="5"/>
</dbReference>
<gene>
    <name evidence="5" type="ORF">SCF082_LOCUS36780</name>
</gene>
<dbReference type="Gene3D" id="2.180.10.10">
    <property type="entry name" value="RHS repeat-associated core"/>
    <property type="match status" value="6"/>
</dbReference>
<dbReference type="InterPro" id="IPR006530">
    <property type="entry name" value="YD"/>
</dbReference>
<dbReference type="InterPro" id="IPR031325">
    <property type="entry name" value="RHS_repeat"/>
</dbReference>
<feature type="domain" description="Calx-beta" evidence="4">
    <location>
        <begin position="244"/>
        <end position="344"/>
    </location>
</feature>
<dbReference type="Pfam" id="PF05593">
    <property type="entry name" value="RHS_repeat"/>
    <property type="match status" value="4"/>
</dbReference>
<name>A0ABP0PLZ5_9DINO</name>
<dbReference type="NCBIfam" id="TIGR03696">
    <property type="entry name" value="Rhs_assc_core"/>
    <property type="match status" value="1"/>
</dbReference>
<dbReference type="InterPro" id="IPR038081">
    <property type="entry name" value="CalX-like_sf"/>
</dbReference>
<dbReference type="Gene3D" id="2.60.40.2030">
    <property type="match status" value="3"/>
</dbReference>
<evidence type="ECO:0000313" key="6">
    <source>
        <dbReference type="Proteomes" id="UP001642464"/>
    </source>
</evidence>
<keyword evidence="6" id="KW-1185">Reference proteome</keyword>
<dbReference type="PANTHER" id="PTHR32305:SF15">
    <property type="entry name" value="PROTEIN RHSA-RELATED"/>
    <property type="match status" value="1"/>
</dbReference>
<dbReference type="Pfam" id="PF25023">
    <property type="entry name" value="TEN_YD-shell"/>
    <property type="match status" value="2"/>
</dbReference>
<dbReference type="InterPro" id="IPR003644">
    <property type="entry name" value="Calx_beta"/>
</dbReference>
<dbReference type="EMBL" id="CAXAMM010036725">
    <property type="protein sequence ID" value="CAK9076187.1"/>
    <property type="molecule type" value="Genomic_DNA"/>
</dbReference>
<dbReference type="Pfam" id="PF03160">
    <property type="entry name" value="Calx-beta"/>
    <property type="match status" value="2"/>
</dbReference>
<accession>A0ABP0PLZ5</accession>
<keyword evidence="2" id="KW-0677">Repeat</keyword>
<reference evidence="5 6" key="1">
    <citation type="submission" date="2024-02" db="EMBL/GenBank/DDBJ databases">
        <authorList>
            <person name="Chen Y."/>
            <person name="Shah S."/>
            <person name="Dougan E. K."/>
            <person name="Thang M."/>
            <person name="Chan C."/>
        </authorList>
    </citation>
    <scope>NUCLEOTIDE SEQUENCE [LARGE SCALE GENOMIC DNA]</scope>
</reference>
<evidence type="ECO:0000256" key="1">
    <source>
        <dbReference type="ARBA" id="ARBA00022729"/>
    </source>
</evidence>
<dbReference type="InterPro" id="IPR050708">
    <property type="entry name" value="T6SS_VgrG/RHS"/>
</dbReference>
<dbReference type="SUPFAM" id="SSF141072">
    <property type="entry name" value="CalX-like"/>
    <property type="match status" value="3"/>
</dbReference>
<protein>
    <submittedName>
        <fullName evidence="5">Deoxyribonuclease RhsC (DNase RhsC) (Toxin RhsC)</fullName>
    </submittedName>
</protein>
<dbReference type="InterPro" id="IPR056823">
    <property type="entry name" value="TEN-like_YD-shell"/>
</dbReference>
<dbReference type="PANTHER" id="PTHR32305">
    <property type="match status" value="1"/>
</dbReference>
<organism evidence="5 6">
    <name type="scientific">Durusdinium trenchii</name>
    <dbReference type="NCBI Taxonomy" id="1381693"/>
    <lineage>
        <taxon>Eukaryota</taxon>
        <taxon>Sar</taxon>
        <taxon>Alveolata</taxon>
        <taxon>Dinophyceae</taxon>
        <taxon>Suessiales</taxon>
        <taxon>Symbiodiniaceae</taxon>
        <taxon>Durusdinium</taxon>
    </lineage>
</organism>
<dbReference type="Proteomes" id="UP001642464">
    <property type="component" value="Unassembled WGS sequence"/>
</dbReference>
<evidence type="ECO:0000259" key="4">
    <source>
        <dbReference type="SMART" id="SM00237"/>
    </source>
</evidence>
<evidence type="ECO:0000256" key="3">
    <source>
        <dbReference type="ARBA" id="ARBA00022837"/>
    </source>
</evidence>
<keyword evidence="3" id="KW-0106">Calcium</keyword>
<evidence type="ECO:0000256" key="2">
    <source>
        <dbReference type="ARBA" id="ARBA00022737"/>
    </source>
</evidence>
<dbReference type="SMART" id="SM00237">
    <property type="entry name" value="Calx_beta"/>
    <property type="match status" value="1"/>
</dbReference>
<dbReference type="InterPro" id="IPR022385">
    <property type="entry name" value="Rhs_assc_core"/>
</dbReference>
<keyword evidence="1" id="KW-0732">Signal</keyword>
<evidence type="ECO:0000313" key="5">
    <source>
        <dbReference type="EMBL" id="CAK9076187.1"/>
    </source>
</evidence>
<proteinExistence type="predicted"/>
<sequence>MSLFPRLSKRNQIRRTKRSIAIEPLEQRQLLAVTASYEDGILQLDADVGEEIVLSVADGLLKINGRNPDGGPVQATDIREVEVARESEAKSVNLEVLSEESFTSLESLVTHTAAGTPVDLRQVSQYAEAIIGADWRLDTGYSLTDVDQSLRAGTWWEEAKAHPLFKEFTDLGPEKLQALVDESLSGTGLPALDVGKLPWWEIADDVGSQRFAASTSESSHTQLGGGAAAASASSGCINTSTYSFTPVDGTEGGSVGFEDSYVEVSESDGFAELRVKGADGEYIDGYNVELETEDGSAIEPMDYCGGMETLGWDGNSEGRGYKVFIPITDDNISEGDEQFQVNLSFDGDFHPPDDPDGSEGEVSLGNSSATVRILDDDAALRIDDVTKAEGSGISPFTVSLSEPIDGDLTIQWTVNNTGITDPLATHPTDYNLISSSPIVIYQGQTSAVINVDWLEDLAVEPDEYFQIQLISASNSGTDGVSIAKEFGLGTIRDNDTQPEVSIQDASDVLEGDPGDDPRSLAFPVSLSQPYQQDITVFYTVNSQVSYIADPQDPEDWYPNSSDFTGGSGFIVIPANETSADIELGVVLDTLVEFDTYVHVELTGATNATLASSEEKATGLILDDDGRTDDDGHTVEERCDGACAVVNHGVDPHLGSVKADDQNGVGSDGEDNPHPIITVEAVVPPTPSPPGATEPYALFAAQATLSFGLLSSPGGGQLSLNNSTAVYFSETGLDSGEHLRFSVQGDATGIPTGTYDWRMRVTFYYGPESTDPSTINPYNPDLQGLQERHVTFYGSESIVNREGSPFGKRNWHNEIDYISEHFDFLTTGSAAGSTPSSDSGSSEGVTLVLGTGETIYFAAEREDDGPPPTVEEGGIVLPDLTPAKLVAPEGFFGKIRKHSAGGFEIIYPDGSYDVYSFNAGLAGFFQLGAFGRWMVTAKYDRFGNKTEFMYNDANADGNVDDVTGITDPFGVTTNFIYNGGKLTKIVDHVGRETLYEIDANNLLTRITTPDPDGAAGPEKAIVTAFEYNTTGNYLTKVRENAQLDTMGQITDAVDTTYVYNSGAIGRVGTIINDDSSSRQIKASQLFALGNPVGAVLPSPFFFATDEIQGEMTNELGEKTTYIVDRYGLMTSVTDNLGNTTEYDRNSDGQIDGVTLPDPDLTDLGNGPRQASSFTYIWDDDDNDINTGSLEQLIYPDSTSEIWEYDETFNQVTRYVDQEGRETLYTLGSNGRVDEIRQVMGVDDRTSSETDDSVWTFTYTQLGDQGHNDVLPIGLVRTITDPDGRITRYRYYGDSGSYNLPKLGLVYRVWEGYNTVDSAYKTFDYYSSRQLKTVTDELGRVTQYEWDDLDRLVKVTLPDPDDDELTDNQPVWEFNYCGCSGQLKTTTDPEGLVTTRHYDGRNRLQKVSVPNPEGGADLEWEYVYDAANRLTKIVDPLERETEYFYDDAGRLDRMLEPDVDGDPMTTNDRPEWIYTLDNLGLVTAIQDPEGRVTDQEYDIRLRLTKVILPQPELGQSRPEWEYEYSDANELRKIFDPLNHVTEYVYDDLGRLITVHLPDPNPGVSGDQPSLNYFYDKAGNLTSVIDGEQNETLYDYDARNRLKSVTLPEPDVGAPKPQMQYVYDDANQLDYMVDPEGRTTDYVYDNLGRVIEEWLDDPDGDPLTDDRPVTYFKYDKLGNLLFVEDALRNTGTSSFVTEYQYDGLHRLIKQIDADAGETVYNYDAVGNLESLTDPELNTTTWLYDGLNRVTSETNELSLQRSYVYDLVGNLQEYTDRRGLVTEYDYDNLDRLTEERWLDQGVTVHTINYGFDLANRMTSGGDTVASYSYAHDNLDRVTGVTSTLAGLTPAVVLAQEWDRANNRTQLGATVGGTADLVNDYVYDGINRLTQVTQQGVGGGNSVEEKRVDFFYNLAGQFDEIHRYADLAGTKSVIDSEFEYDLAGRLASITHGQGALSFAHEFDYDRANRITRHEYFSGGSLADAWDYVYDDRDQLTQVLDGLTVLEDYDYDANGNRDAVDGVAWQNTANNQLYRDATYEYEYDDEGNRTKRILLVAGQPTGATEEYTWDHRNRLTAVTFKTSPTGATTGTIIYAYDVFDRKVRRDEDNNGDGIADTREYYVYDGDDVLIDFYDADANGVLGQTIIARYLHGPGVDQILAQENVGASETYWHLGDHLQTTRDIVRYDEATSQTVAVEHLDYDAFGNVLTASTITRYMFTAREFDADTGLQYNRARWYDSKTGRWISEDPIGFAAGDANLIRYTGNQPTARTDPSGLDWLDAGADFSAGLGDTMSLGLGWLVRDKLIGINTVDYDSGGYYWGGWTGIAVDICSGGIFVKGSLKAAGRTAVREGAEFTAREVTEAGAREVTEQAVKEFAELLRTKSITELKEYTRGLPWQDLWGHGIDGAQTALRRLRSGESICPNSIEREALQAYDEMARRVLADPDKATEVGKRLQELRRAIIEELTRRGL</sequence>
<comment type="caution">
    <text evidence="5">The sequence shown here is derived from an EMBL/GenBank/DDBJ whole genome shotgun (WGS) entry which is preliminary data.</text>
</comment>